<feature type="compositionally biased region" description="Polar residues" evidence="3">
    <location>
        <begin position="498"/>
        <end position="512"/>
    </location>
</feature>
<name>A0A1X2GLZ5_9FUNG</name>
<evidence type="ECO:0000256" key="2">
    <source>
        <dbReference type="ARBA" id="ARBA00022737"/>
    </source>
</evidence>
<comment type="caution">
    <text evidence="4">The sequence shown here is derived from an EMBL/GenBank/DDBJ whole genome shotgun (WGS) entry which is preliminary data.</text>
</comment>
<gene>
    <name evidence="4" type="ORF">DM01DRAFT_1334487</name>
</gene>
<dbReference type="InterPro" id="IPR001611">
    <property type="entry name" value="Leu-rich_rpt"/>
</dbReference>
<dbReference type="Proteomes" id="UP000242146">
    <property type="component" value="Unassembled WGS sequence"/>
</dbReference>
<dbReference type="PROSITE" id="PS51450">
    <property type="entry name" value="LRR"/>
    <property type="match status" value="2"/>
</dbReference>
<dbReference type="OrthoDB" id="660555at2759"/>
<dbReference type="SUPFAM" id="SSF52058">
    <property type="entry name" value="L domain-like"/>
    <property type="match status" value="1"/>
</dbReference>
<evidence type="ECO:0000256" key="1">
    <source>
        <dbReference type="ARBA" id="ARBA00022614"/>
    </source>
</evidence>
<dbReference type="InterPro" id="IPR003591">
    <property type="entry name" value="Leu-rich_rpt_typical-subtyp"/>
</dbReference>
<dbReference type="InterPro" id="IPR050216">
    <property type="entry name" value="LRR_domain-containing"/>
</dbReference>
<dbReference type="SMART" id="SM00369">
    <property type="entry name" value="LRR_TYP"/>
    <property type="match status" value="5"/>
</dbReference>
<organism evidence="4 5">
    <name type="scientific">Hesseltinella vesiculosa</name>
    <dbReference type="NCBI Taxonomy" id="101127"/>
    <lineage>
        <taxon>Eukaryota</taxon>
        <taxon>Fungi</taxon>
        <taxon>Fungi incertae sedis</taxon>
        <taxon>Mucoromycota</taxon>
        <taxon>Mucoromycotina</taxon>
        <taxon>Mucoromycetes</taxon>
        <taxon>Mucorales</taxon>
        <taxon>Cunninghamellaceae</taxon>
        <taxon>Hesseltinella</taxon>
    </lineage>
</organism>
<proteinExistence type="predicted"/>
<dbReference type="Pfam" id="PF13855">
    <property type="entry name" value="LRR_8"/>
    <property type="match status" value="1"/>
</dbReference>
<evidence type="ECO:0000313" key="4">
    <source>
        <dbReference type="EMBL" id="ORX56926.1"/>
    </source>
</evidence>
<dbReference type="PANTHER" id="PTHR48051:SF1">
    <property type="entry name" value="RAS SUPPRESSOR PROTEIN 1"/>
    <property type="match status" value="1"/>
</dbReference>
<keyword evidence="1" id="KW-0433">Leucine-rich repeat</keyword>
<evidence type="ECO:0000313" key="5">
    <source>
        <dbReference type="Proteomes" id="UP000242146"/>
    </source>
</evidence>
<keyword evidence="2" id="KW-0677">Repeat</keyword>
<evidence type="ECO:0000256" key="3">
    <source>
        <dbReference type="SAM" id="MobiDB-lite"/>
    </source>
</evidence>
<dbReference type="EMBL" id="MCGT01000009">
    <property type="protein sequence ID" value="ORX56926.1"/>
    <property type="molecule type" value="Genomic_DNA"/>
</dbReference>
<reference evidence="4 5" key="1">
    <citation type="submission" date="2016-07" db="EMBL/GenBank/DDBJ databases">
        <title>Pervasive Adenine N6-methylation of Active Genes in Fungi.</title>
        <authorList>
            <consortium name="DOE Joint Genome Institute"/>
            <person name="Mondo S.J."/>
            <person name="Dannebaum R.O."/>
            <person name="Kuo R.C."/>
            <person name="Labutti K."/>
            <person name="Haridas S."/>
            <person name="Kuo A."/>
            <person name="Salamov A."/>
            <person name="Ahrendt S.R."/>
            <person name="Lipzen A."/>
            <person name="Sullivan W."/>
            <person name="Andreopoulos W.B."/>
            <person name="Clum A."/>
            <person name="Lindquist E."/>
            <person name="Daum C."/>
            <person name="Ramamoorthy G.K."/>
            <person name="Gryganskyi A."/>
            <person name="Culley D."/>
            <person name="Magnuson J.K."/>
            <person name="James T.Y."/>
            <person name="O'Malley M.A."/>
            <person name="Stajich J.E."/>
            <person name="Spatafora J.W."/>
            <person name="Visel A."/>
            <person name="Grigoriev I.V."/>
        </authorList>
    </citation>
    <scope>NUCLEOTIDE SEQUENCE [LARGE SCALE GENOMIC DNA]</scope>
    <source>
        <strain evidence="4 5">NRRL 3301</strain>
    </source>
</reference>
<dbReference type="PANTHER" id="PTHR48051">
    <property type="match status" value="1"/>
</dbReference>
<accession>A0A1X2GLZ5</accession>
<feature type="region of interest" description="Disordered" evidence="3">
    <location>
        <begin position="435"/>
        <end position="454"/>
    </location>
</feature>
<dbReference type="Gene3D" id="3.80.10.10">
    <property type="entry name" value="Ribonuclease Inhibitor"/>
    <property type="match status" value="1"/>
</dbReference>
<feature type="region of interest" description="Disordered" evidence="3">
    <location>
        <begin position="483"/>
        <end position="515"/>
    </location>
</feature>
<dbReference type="STRING" id="101127.A0A1X2GLZ5"/>
<dbReference type="AlphaFoldDB" id="A0A1X2GLZ5"/>
<sequence length="548" mass="61231">MGQTSSTNKHHLPLTFGYVASKQQQQQQEPEEDHDPDQPLDSVLADHVLTHPELYRLELTCQCSHADDRGAEWIVATQKQTCRTCRQQKRMSLVRNNLARDLAYIDETYYEGLQPFAQDDGPADSVMDQPLEEDEDDDEAEVRAHWSKVTVGQVTSYSQRIFRSHNDGLYRGQTSLGARLAAAHQSSLVLDLSDHRLVKLNRSIGYLGHLTKLNLSNNQLTKLPKSIGYLNNLTVFNASHNQLTHLPLTMMHMSKLKAINVSHNQLTQLPANLGMLPDLMILILNNNQLTSIPSSLASLHQLISLNVGHNPLASLPAEVATIKSLRKLLTEDCPFIDAFETPLKHDPPSLLELCARQLVVRPPPSALEVYRTLPEHLQEYLMTSQPCSSCQGPYFESFVRRGRYIERLANHPVALEYRLCRAHWSDEQDRLLAMFSSHPTSPSPAAASQDATPERLHANRPMRKRAASDLSFHASLPPLPSLHLPLSARPSPAKPIDSLSSHTNDRAQSTPTLADKSLYLQDDVVSSMAGSIDHIHSLPQDRPPVSAF</sequence>
<keyword evidence="5" id="KW-1185">Reference proteome</keyword>
<feature type="compositionally biased region" description="Low complexity" evidence="3">
    <location>
        <begin position="436"/>
        <end position="451"/>
    </location>
</feature>
<dbReference type="SMART" id="SM00364">
    <property type="entry name" value="LRR_BAC"/>
    <property type="match status" value="5"/>
</dbReference>
<dbReference type="InterPro" id="IPR032675">
    <property type="entry name" value="LRR_dom_sf"/>
</dbReference>
<feature type="region of interest" description="Disordered" evidence="3">
    <location>
        <begin position="21"/>
        <end position="41"/>
    </location>
</feature>
<protein>
    <submittedName>
        <fullName evidence="4">L domain-like protein</fullName>
    </submittedName>
</protein>
<dbReference type="GO" id="GO:0005737">
    <property type="term" value="C:cytoplasm"/>
    <property type="evidence" value="ECO:0007669"/>
    <property type="project" value="TreeGrafter"/>
</dbReference>